<dbReference type="AlphaFoldDB" id="A0AAN9JYN3"/>
<organism evidence="1 2">
    <name type="scientific">Canavalia gladiata</name>
    <name type="common">Sword bean</name>
    <name type="synonym">Dolichos gladiatus</name>
    <dbReference type="NCBI Taxonomy" id="3824"/>
    <lineage>
        <taxon>Eukaryota</taxon>
        <taxon>Viridiplantae</taxon>
        <taxon>Streptophyta</taxon>
        <taxon>Embryophyta</taxon>
        <taxon>Tracheophyta</taxon>
        <taxon>Spermatophyta</taxon>
        <taxon>Magnoliopsida</taxon>
        <taxon>eudicotyledons</taxon>
        <taxon>Gunneridae</taxon>
        <taxon>Pentapetalae</taxon>
        <taxon>rosids</taxon>
        <taxon>fabids</taxon>
        <taxon>Fabales</taxon>
        <taxon>Fabaceae</taxon>
        <taxon>Papilionoideae</taxon>
        <taxon>50 kb inversion clade</taxon>
        <taxon>NPAAA clade</taxon>
        <taxon>indigoferoid/millettioid clade</taxon>
        <taxon>Phaseoleae</taxon>
        <taxon>Canavalia</taxon>
    </lineage>
</organism>
<proteinExistence type="predicted"/>
<gene>
    <name evidence="1" type="ORF">VNO77_41123</name>
</gene>
<keyword evidence="2" id="KW-1185">Reference proteome</keyword>
<reference evidence="1 2" key="1">
    <citation type="submission" date="2024-01" db="EMBL/GenBank/DDBJ databases">
        <title>The genomes of 5 underutilized Papilionoideae crops provide insights into root nodulation and disease resistanc.</title>
        <authorList>
            <person name="Jiang F."/>
        </authorList>
    </citation>
    <scope>NUCLEOTIDE SEQUENCE [LARGE SCALE GENOMIC DNA]</scope>
    <source>
        <strain evidence="1">LVBAO_FW01</strain>
        <tissue evidence="1">Leaves</tissue>
    </source>
</reference>
<sequence length="77" mass="8592">MLRAGIKECDDDGKIVLNNEHEGVQMIVMRKMSPPLPRELHSNMSPLSLSLPRGHTRAHTAFQFALAIPQTMPKVSD</sequence>
<dbReference type="Proteomes" id="UP001367508">
    <property type="component" value="Unassembled WGS sequence"/>
</dbReference>
<evidence type="ECO:0000313" key="1">
    <source>
        <dbReference type="EMBL" id="KAK7307770.1"/>
    </source>
</evidence>
<name>A0AAN9JYN3_CANGL</name>
<protein>
    <submittedName>
        <fullName evidence="1">Uncharacterized protein</fullName>
    </submittedName>
</protein>
<dbReference type="EMBL" id="JAYMYQ010000010">
    <property type="protein sequence ID" value="KAK7307770.1"/>
    <property type="molecule type" value="Genomic_DNA"/>
</dbReference>
<evidence type="ECO:0000313" key="2">
    <source>
        <dbReference type="Proteomes" id="UP001367508"/>
    </source>
</evidence>
<comment type="caution">
    <text evidence="1">The sequence shown here is derived from an EMBL/GenBank/DDBJ whole genome shotgun (WGS) entry which is preliminary data.</text>
</comment>
<accession>A0AAN9JYN3</accession>